<dbReference type="AlphaFoldDB" id="X1KB45"/>
<evidence type="ECO:0000313" key="1">
    <source>
        <dbReference type="EMBL" id="GAH79293.1"/>
    </source>
</evidence>
<organism evidence="1">
    <name type="scientific">marine sediment metagenome</name>
    <dbReference type="NCBI Taxonomy" id="412755"/>
    <lineage>
        <taxon>unclassified sequences</taxon>
        <taxon>metagenomes</taxon>
        <taxon>ecological metagenomes</taxon>
    </lineage>
</organism>
<accession>X1KB45</accession>
<dbReference type="Gene3D" id="3.20.20.410">
    <property type="entry name" value="Protein of unknown function UPF0759"/>
    <property type="match status" value="1"/>
</dbReference>
<feature type="non-terminal residue" evidence="1">
    <location>
        <position position="1"/>
    </location>
</feature>
<reference evidence="1" key="1">
    <citation type="journal article" date="2014" name="Front. Microbiol.">
        <title>High frequency of phylogenetically diverse reductive dehalogenase-homologous genes in deep subseafloor sedimentary metagenomes.</title>
        <authorList>
            <person name="Kawai M."/>
            <person name="Futagami T."/>
            <person name="Toyoda A."/>
            <person name="Takaki Y."/>
            <person name="Nishi S."/>
            <person name="Hori S."/>
            <person name="Arai W."/>
            <person name="Tsubouchi T."/>
            <person name="Morono Y."/>
            <person name="Uchiyama I."/>
            <person name="Ito T."/>
            <person name="Fujiyama A."/>
            <person name="Inagaki F."/>
            <person name="Takami H."/>
        </authorList>
    </citation>
    <scope>NUCLEOTIDE SEQUENCE</scope>
    <source>
        <strain evidence="1">Expedition CK06-06</strain>
    </source>
</reference>
<dbReference type="EMBL" id="BARU01040594">
    <property type="protein sequence ID" value="GAH79293.1"/>
    <property type="molecule type" value="Genomic_DNA"/>
</dbReference>
<sequence length="176" mass="20271">TTRRAKKVYGYFNNHYSANAVKNAVELLEMLDAATTEQSASLRKIVEHKAQKGRPRGVQPLEAFKVDDADVSVADHLMRFTDAPRLSRGEKIDDSELTINLSSEDRIQAEIRSYVVDIDLEGRTLRHDCDDWRKGVDRKRMCKHLAKLFLKLPPGQAKQVLGDMWENRESWRFESI</sequence>
<proteinExistence type="predicted"/>
<name>X1KB45_9ZZZZ</name>
<comment type="caution">
    <text evidence="1">The sequence shown here is derived from an EMBL/GenBank/DDBJ whole genome shotgun (WGS) entry which is preliminary data.</text>
</comment>
<dbReference type="InterPro" id="IPR036520">
    <property type="entry name" value="UPF0759_sf"/>
</dbReference>
<evidence type="ECO:0008006" key="2">
    <source>
        <dbReference type="Google" id="ProtNLM"/>
    </source>
</evidence>
<protein>
    <recommendedName>
        <fullName evidence="2">SWIM-type domain-containing protein</fullName>
    </recommendedName>
</protein>
<gene>
    <name evidence="1" type="ORF">S03H2_62734</name>
</gene>